<dbReference type="GO" id="GO:0016740">
    <property type="term" value="F:transferase activity"/>
    <property type="evidence" value="ECO:0007669"/>
    <property type="project" value="UniProtKB-KW"/>
</dbReference>
<proteinExistence type="predicted"/>
<dbReference type="SUPFAM" id="SSF53448">
    <property type="entry name" value="Nucleotide-diphospho-sugar transferases"/>
    <property type="match status" value="3"/>
</dbReference>
<dbReference type="Pfam" id="PF13641">
    <property type="entry name" value="Glyco_tranf_2_3"/>
    <property type="match status" value="1"/>
</dbReference>
<reference evidence="2 3" key="1">
    <citation type="submission" date="2019-06" db="EMBL/GenBank/DDBJ databases">
        <title>Taxogenomics and systematics of the genus Pantoea.</title>
        <authorList>
            <person name="Tambong J.T."/>
        </authorList>
    </citation>
    <scope>NUCLEOTIDE SEQUENCE [LARGE SCALE GENOMIC DNA]</scope>
    <source>
        <strain evidence="2 3">LMG 24200</strain>
    </source>
</reference>
<dbReference type="SUPFAM" id="SSF53756">
    <property type="entry name" value="UDP-Glycosyltransferase/glycogen phosphorylase"/>
    <property type="match status" value="1"/>
</dbReference>
<comment type="caution">
    <text evidence="2">The sequence shown here is derived from an EMBL/GenBank/DDBJ whole genome shotgun (WGS) entry which is preliminary data.</text>
</comment>
<accession>A0A506QJW0</accession>
<dbReference type="EMBL" id="VHJA01000043">
    <property type="protein sequence ID" value="TPV45338.1"/>
    <property type="molecule type" value="Genomic_DNA"/>
</dbReference>
<gene>
    <name evidence="2" type="ORF">FJW01_06035</name>
</gene>
<dbReference type="Gene3D" id="3.90.550.10">
    <property type="entry name" value="Spore Coat Polysaccharide Biosynthesis Protein SpsA, Chain A"/>
    <property type="match status" value="2"/>
</dbReference>
<sequence>MHQHELVSIIITARASIWFSQALDSALKQDYPHIEIIVADTSDSQFIHKKLQDYLPQHGHRLHYLKVDEQAVPVYEAAVSVAKGTYIKFLSDADLLKPACVSTLVSGLSAFPQCRVAISSRERVGPQGELLPALISTAPLTSENSIIHGQDLLRNQTQKAFSLPGELTAALFYRDDLAQSLIDESLLTTGDSALQAIPALVIFHRLLSHTHLLWFAAPLCSVRASDVERQPHQCESDEIFRIGRDVLYEKIRQASGSGEAEPALHLARVAHLDQPDTFIIKNLSEEQQKNFTLDILASWRHSRTLNPLQQNMLEDIAAANTQPVSVAFFITVTEETVANLEPLLTFISQIAIAGLRFEPVLITIGVSLDTRTECHSATEQNRIDVINQLIQTRQDNWILFMDASCTLHASGLIALSSMLLVQNGWLAIYADEFFYIDNAPIGAAFRPDFNLDLLLSSPKTMAQHWLFRRELLLAADGLDASYPSSAEFDLIVKLIESQGFEGIAHLAEPLLTGYLKSRDILEDVAIIERHLHNRGYPEGRAALDKFFNYRLRYNHPDKPVVSIVILANWHLASLISCVTTLLEKTTWHHYELILVCDNQRTPERDKWLSDIASVDPARIKTVSYDGAFSHGAMANLAAEQAIGEYLVFMHCEMAITDGEWLDNLLNHGLRPEVFAVGAKHLSSENKIRHAGYILGVNGAVGEVFRGNDDQDANYLGRMNVDQNYSAVSGDLVLMRKAVFEALGGFDREQRLYADVDLCLKAREHGYLTVWTPYARLHRPAARTSPFPDETAQASSKLKQLEEDRLYSRWMPVIARDPAYNANLSLRSRHFELRNDEVNWLPVRAENLPTFLAHNADIYGCGHYRITQPLQAMVAEGVAQGKSGMTLLTLSEMGQFQPDSLIIQRRYSPAFHNWMERVSKLHNVFKVFELDDYIINLPMKHYGRQAYKQETAKLIRKSLSYFDRFVVSTGPLADAMSSMHPDIVVIKNRLPVEAWGALHSLRNQGQKPRIGWAGGVSHRGDLEMIFDIVREFSNQVEWVFMGMCPDKLRPYVQEIHSGVDLSLYPAALASLNLDLALAPVEDNSFNACKSNLRLLEYGACGVPVICSNVACYRQDDLPVTRVNNRFIEWRDAIRMHLADPEASAKMGLELQASIRRNWMLTGESLREWAKAWQP</sequence>
<dbReference type="Pfam" id="PF00535">
    <property type="entry name" value="Glycos_transf_2"/>
    <property type="match status" value="1"/>
</dbReference>
<dbReference type="OrthoDB" id="9179784at2"/>
<dbReference type="Gene3D" id="3.40.50.2000">
    <property type="entry name" value="Glycogen Phosphorylase B"/>
    <property type="match status" value="1"/>
</dbReference>
<keyword evidence="3" id="KW-1185">Reference proteome</keyword>
<keyword evidence="2" id="KW-0808">Transferase</keyword>
<evidence type="ECO:0000259" key="1">
    <source>
        <dbReference type="Pfam" id="PF00535"/>
    </source>
</evidence>
<evidence type="ECO:0000313" key="2">
    <source>
        <dbReference type="EMBL" id="TPV45338.1"/>
    </source>
</evidence>
<protein>
    <submittedName>
        <fullName evidence="2">Glycosyltransferase</fullName>
    </submittedName>
</protein>
<dbReference type="InterPro" id="IPR050834">
    <property type="entry name" value="Glycosyltransf_2"/>
</dbReference>
<dbReference type="AlphaFoldDB" id="A0A506QJW0"/>
<dbReference type="InterPro" id="IPR029044">
    <property type="entry name" value="Nucleotide-diphossugar_trans"/>
</dbReference>
<dbReference type="InterPro" id="IPR001173">
    <property type="entry name" value="Glyco_trans_2-like"/>
</dbReference>
<dbReference type="PANTHER" id="PTHR43685">
    <property type="entry name" value="GLYCOSYLTRANSFERASE"/>
    <property type="match status" value="1"/>
</dbReference>
<dbReference type="PANTHER" id="PTHR43685:SF2">
    <property type="entry name" value="GLYCOSYLTRANSFERASE 2-LIKE DOMAIN-CONTAINING PROTEIN"/>
    <property type="match status" value="1"/>
</dbReference>
<name>A0A506QJW0_9GAMM</name>
<dbReference type="Proteomes" id="UP000317747">
    <property type="component" value="Unassembled WGS sequence"/>
</dbReference>
<dbReference type="RefSeq" id="WP_128084337.1">
    <property type="nucleotide sequence ID" value="NZ_CP071405.1"/>
</dbReference>
<organism evidence="2 3">
    <name type="scientific">Pantoea deleyi</name>
    <dbReference type="NCBI Taxonomy" id="470932"/>
    <lineage>
        <taxon>Bacteria</taxon>
        <taxon>Pseudomonadati</taxon>
        <taxon>Pseudomonadota</taxon>
        <taxon>Gammaproteobacteria</taxon>
        <taxon>Enterobacterales</taxon>
        <taxon>Erwiniaceae</taxon>
        <taxon>Pantoea</taxon>
    </lineage>
</organism>
<feature type="domain" description="Glycosyltransferase 2-like" evidence="1">
    <location>
        <begin position="19"/>
        <end position="109"/>
    </location>
</feature>
<evidence type="ECO:0000313" key="3">
    <source>
        <dbReference type="Proteomes" id="UP000317747"/>
    </source>
</evidence>